<evidence type="ECO:0000313" key="3">
    <source>
        <dbReference type="WBParaSite" id="L893_g17502.t1"/>
    </source>
</evidence>
<dbReference type="WBParaSite" id="L893_g17502.t1">
    <property type="protein sequence ID" value="L893_g17502.t1"/>
    <property type="gene ID" value="L893_g17502"/>
</dbReference>
<evidence type="ECO:0000313" key="2">
    <source>
        <dbReference type="Proteomes" id="UP000095287"/>
    </source>
</evidence>
<evidence type="ECO:0000256" key="1">
    <source>
        <dbReference type="SAM" id="MobiDB-lite"/>
    </source>
</evidence>
<feature type="region of interest" description="Disordered" evidence="1">
    <location>
        <begin position="145"/>
        <end position="165"/>
    </location>
</feature>
<protein>
    <submittedName>
        <fullName evidence="3">Uncharacterized protein</fullName>
    </submittedName>
</protein>
<accession>A0A1I7YLF4</accession>
<organism evidence="2 3">
    <name type="scientific">Steinernema glaseri</name>
    <dbReference type="NCBI Taxonomy" id="37863"/>
    <lineage>
        <taxon>Eukaryota</taxon>
        <taxon>Metazoa</taxon>
        <taxon>Ecdysozoa</taxon>
        <taxon>Nematoda</taxon>
        <taxon>Chromadorea</taxon>
        <taxon>Rhabditida</taxon>
        <taxon>Tylenchina</taxon>
        <taxon>Panagrolaimomorpha</taxon>
        <taxon>Strongyloidoidea</taxon>
        <taxon>Steinernematidae</taxon>
        <taxon>Steinernema</taxon>
    </lineage>
</organism>
<sequence>MLVGSRPGNVPTESKFIRGIAEAPVLLGTSSGQGPFPLRIDGVSSQNLVNVYHNANKQVGSSRFRSEECSLANDIWERELLPALDFEKVRVGKVPPRSERLALLKKETLVFCMANPLKLVQFPVLHLHQENEEVEPRKAAGFHVYRKSQKSSPHRNIPILPPARN</sequence>
<dbReference type="Proteomes" id="UP000095287">
    <property type="component" value="Unplaced"/>
</dbReference>
<reference evidence="3" key="1">
    <citation type="submission" date="2016-11" db="UniProtKB">
        <authorList>
            <consortium name="WormBaseParasite"/>
        </authorList>
    </citation>
    <scope>IDENTIFICATION</scope>
</reference>
<proteinExistence type="predicted"/>
<keyword evidence="2" id="KW-1185">Reference proteome</keyword>
<dbReference type="AlphaFoldDB" id="A0A1I7YLF4"/>
<name>A0A1I7YLF4_9BILA</name>